<accession>A0ACA9MFD9</accession>
<name>A0ACA9MFD9_9GLOM</name>
<keyword evidence="2" id="KW-1185">Reference proteome</keyword>
<proteinExistence type="predicted"/>
<dbReference type="EMBL" id="CAJVQC010007471">
    <property type="protein sequence ID" value="CAG8579721.1"/>
    <property type="molecule type" value="Genomic_DNA"/>
</dbReference>
<sequence>TVISLIKYIFIVIRANDNGEGGPFALYSLLVRHSGLSISAEAPRLDDETIVNYNSEPNLNNGPNIIKRSKFIQNLLLIIVMLGSSLLISDGMLTPAISVISAIEGFTLHSQELNWITVPASCVILIILFLGQRFGTGRVGDFFSPIVSLWFISLSVIGIWNITRFPEILKAFNPYYAIKFIFLDSGYQHLGGVILAFVGTEAVFADLGHFNRRSIQLSFPFFVYIPLLFTYMGQGAILILDPNKHDNPFWHSIPSHPVVYWFMIILGTLTSIIASQAMITATFSLIYQSMQLDCFPRIDVIHTSKKVKGQIYLPESLWVSYFVGDAYNDNSFDGAFLSLSAEKLLHGAWFPLIMATILFVIMGLWRWGTSRKVKYESLQSTNLDEIFEVIHHTPPLSMTAEKSDVSENGAPKENSKNPARNSFSNFSVKSIETILQRNIIRQFGKTSRIRMLDTGFLITRLPGIVLFYSDVGSCIPLSFTHFINHFPALPQIIIFMTIHHVAIPHVSEDDRLIVSKIGDYDGCYQVVSRYGYMDDVIHGEEFISKLVASIQFADKHLSEKIVLQELPVTYVFGHQIFSPKPSSPWWRRYLVKYYKFLVNNSRELYSSWYIPSENFIGVGMKTEI</sequence>
<gene>
    <name evidence="1" type="ORF">RPERSI_LOCUS5092</name>
</gene>
<evidence type="ECO:0000313" key="1">
    <source>
        <dbReference type="EMBL" id="CAG8579721.1"/>
    </source>
</evidence>
<organism evidence="1 2">
    <name type="scientific">Racocetra persica</name>
    <dbReference type="NCBI Taxonomy" id="160502"/>
    <lineage>
        <taxon>Eukaryota</taxon>
        <taxon>Fungi</taxon>
        <taxon>Fungi incertae sedis</taxon>
        <taxon>Mucoromycota</taxon>
        <taxon>Glomeromycotina</taxon>
        <taxon>Glomeromycetes</taxon>
        <taxon>Diversisporales</taxon>
        <taxon>Gigasporaceae</taxon>
        <taxon>Racocetra</taxon>
    </lineage>
</organism>
<protein>
    <submittedName>
        <fullName evidence="1">33720_t:CDS:1</fullName>
    </submittedName>
</protein>
<evidence type="ECO:0000313" key="2">
    <source>
        <dbReference type="Proteomes" id="UP000789920"/>
    </source>
</evidence>
<dbReference type="Proteomes" id="UP000789920">
    <property type="component" value="Unassembled WGS sequence"/>
</dbReference>
<comment type="caution">
    <text evidence="1">The sequence shown here is derived from an EMBL/GenBank/DDBJ whole genome shotgun (WGS) entry which is preliminary data.</text>
</comment>
<reference evidence="1" key="1">
    <citation type="submission" date="2021-06" db="EMBL/GenBank/DDBJ databases">
        <authorList>
            <person name="Kallberg Y."/>
            <person name="Tangrot J."/>
            <person name="Rosling A."/>
        </authorList>
    </citation>
    <scope>NUCLEOTIDE SEQUENCE</scope>
    <source>
        <strain evidence="1">MA461A</strain>
    </source>
</reference>
<feature type="non-terminal residue" evidence="1">
    <location>
        <position position="1"/>
    </location>
</feature>